<evidence type="ECO:0000313" key="2">
    <source>
        <dbReference type="EMBL" id="MBO9155419.1"/>
    </source>
</evidence>
<dbReference type="Proteomes" id="UP000679126">
    <property type="component" value="Unassembled WGS sequence"/>
</dbReference>
<keyword evidence="1" id="KW-0812">Transmembrane</keyword>
<keyword evidence="1" id="KW-1133">Transmembrane helix</keyword>
<dbReference type="EMBL" id="JAGHKP010000006">
    <property type="protein sequence ID" value="MBO9155419.1"/>
    <property type="molecule type" value="Genomic_DNA"/>
</dbReference>
<feature type="transmembrane region" description="Helical" evidence="1">
    <location>
        <begin position="61"/>
        <end position="82"/>
    </location>
</feature>
<feature type="transmembrane region" description="Helical" evidence="1">
    <location>
        <begin position="203"/>
        <end position="222"/>
    </location>
</feature>
<organism evidence="2 3">
    <name type="scientific">Chitinophaga chungangae</name>
    <dbReference type="NCBI Taxonomy" id="2821488"/>
    <lineage>
        <taxon>Bacteria</taxon>
        <taxon>Pseudomonadati</taxon>
        <taxon>Bacteroidota</taxon>
        <taxon>Chitinophagia</taxon>
        <taxon>Chitinophagales</taxon>
        <taxon>Chitinophagaceae</taxon>
        <taxon>Chitinophaga</taxon>
    </lineage>
</organism>
<gene>
    <name evidence="2" type="ORF">J7I43_24535</name>
</gene>
<feature type="transmembrane region" description="Helical" evidence="1">
    <location>
        <begin position="135"/>
        <end position="155"/>
    </location>
</feature>
<feature type="transmembrane region" description="Helical" evidence="1">
    <location>
        <begin position="167"/>
        <end position="191"/>
    </location>
</feature>
<reference evidence="3" key="1">
    <citation type="submission" date="2021-03" db="EMBL/GenBank/DDBJ databases">
        <title>Assistant Professor.</title>
        <authorList>
            <person name="Huq M.A."/>
        </authorList>
    </citation>
    <scope>NUCLEOTIDE SEQUENCE [LARGE SCALE GENOMIC DNA]</scope>
    <source>
        <strain evidence="3">MAH-28</strain>
    </source>
</reference>
<dbReference type="RefSeq" id="WP_209148681.1">
    <property type="nucleotide sequence ID" value="NZ_JAGHKP010000006.1"/>
</dbReference>
<feature type="transmembrane region" description="Helical" evidence="1">
    <location>
        <begin position="536"/>
        <end position="557"/>
    </location>
</feature>
<protein>
    <recommendedName>
        <fullName evidence="4">ABC-2 type transport system permease protein</fullName>
    </recommendedName>
</protein>
<keyword evidence="1" id="KW-0472">Membrane</keyword>
<keyword evidence="3" id="KW-1185">Reference proteome</keyword>
<feature type="transmembrane region" description="Helical" evidence="1">
    <location>
        <begin position="355"/>
        <end position="373"/>
    </location>
</feature>
<comment type="caution">
    <text evidence="2">The sequence shown here is derived from an EMBL/GenBank/DDBJ whole genome shotgun (WGS) entry which is preliminary data.</text>
</comment>
<evidence type="ECO:0008006" key="4">
    <source>
        <dbReference type="Google" id="ProtNLM"/>
    </source>
</evidence>
<name>A0ABS3YL70_9BACT</name>
<feature type="transmembrane region" description="Helical" evidence="1">
    <location>
        <begin position="393"/>
        <end position="413"/>
    </location>
</feature>
<evidence type="ECO:0000313" key="3">
    <source>
        <dbReference type="Proteomes" id="UP000679126"/>
    </source>
</evidence>
<feature type="transmembrane region" description="Helical" evidence="1">
    <location>
        <begin position="88"/>
        <end position="114"/>
    </location>
</feature>
<feature type="transmembrane region" description="Helical" evidence="1">
    <location>
        <begin position="446"/>
        <end position="464"/>
    </location>
</feature>
<evidence type="ECO:0000256" key="1">
    <source>
        <dbReference type="SAM" id="Phobius"/>
    </source>
</evidence>
<feature type="transmembrane region" description="Helical" evidence="1">
    <location>
        <begin position="470"/>
        <end position="489"/>
    </location>
</feature>
<feature type="transmembrane region" description="Helical" evidence="1">
    <location>
        <begin position="510"/>
        <end position="530"/>
    </location>
</feature>
<proteinExistence type="predicted"/>
<accession>A0ABS3YL70</accession>
<sequence length="571" mass="64970">MNKFFLHIIALFNPIWEKMGVNTAQLRAILDVKLKMDDRRPNAYTGMRQQAQNKPRKNGSWAIVLVSLLMGFFYLFIFAVGTSLVLQFFLWFSVFTVMMSITLISDFTSVLIDVKDNFVILPRPVNDKTVVVSRLLHIMVHISKIVGPLALPAFAYICFRYGIGPGLWFGVLVMLVSVFCIFLINTVYLVALKLTTPERFKELLNYLQIAFSIIVFATYYLAPRLVQKSQLAQVNLADYAWVNFVPTYWFARAWLSVSGLDFRGFSIAYIVLSILVPFASLWLVVKVFAPSFNRKLGMLSGSEPDTVKKRVTPVNTGNKKPFYKTLARLSSKNRLEQLSFELVWMITGRSREFKLKVYPSLAYVVVYFAYFLFNGKQGTPAETWAKLPETNMFILLIYISSFAFITAISNIVYSDKFRAAWVYYAAPVKTPGEILTGAFKATLFKFFLPFYIVIVLFSLSVWGLRILPDLLLGFVNVVLINLFFAVVYLRKLPFSSQLSVKQGAGTFLRGLLIMAIPGAIGFAHFGLRYIGTGSGWIYLSMVVLFGLISMAALYLLYTRYHETAWEKLDES</sequence>
<feature type="transmembrane region" description="Helical" evidence="1">
    <location>
        <begin position="267"/>
        <end position="289"/>
    </location>
</feature>